<keyword evidence="2" id="KW-0732">Signal</keyword>
<feature type="region of interest" description="Disordered" evidence="1">
    <location>
        <begin position="651"/>
        <end position="737"/>
    </location>
</feature>
<feature type="region of interest" description="Disordered" evidence="1">
    <location>
        <begin position="457"/>
        <end position="569"/>
    </location>
</feature>
<accession>A0A9X0CEH1</accession>
<evidence type="ECO:0000313" key="5">
    <source>
        <dbReference type="Proteomes" id="UP001163046"/>
    </source>
</evidence>
<feature type="domain" description="SCP" evidence="3">
    <location>
        <begin position="36"/>
        <end position="167"/>
    </location>
</feature>
<dbReference type="Gene3D" id="3.40.33.10">
    <property type="entry name" value="CAP"/>
    <property type="match status" value="1"/>
</dbReference>
<dbReference type="Pfam" id="PF00188">
    <property type="entry name" value="CAP"/>
    <property type="match status" value="1"/>
</dbReference>
<dbReference type="OrthoDB" id="418245at2759"/>
<feature type="compositionally biased region" description="Low complexity" evidence="1">
    <location>
        <begin position="475"/>
        <end position="498"/>
    </location>
</feature>
<protein>
    <recommendedName>
        <fullName evidence="3">SCP domain-containing protein</fullName>
    </recommendedName>
</protein>
<reference evidence="4" key="1">
    <citation type="submission" date="2023-01" db="EMBL/GenBank/DDBJ databases">
        <title>Genome assembly of the deep-sea coral Lophelia pertusa.</title>
        <authorList>
            <person name="Herrera S."/>
            <person name="Cordes E."/>
        </authorList>
    </citation>
    <scope>NUCLEOTIDE SEQUENCE</scope>
    <source>
        <strain evidence="4">USNM1676648</strain>
        <tissue evidence="4">Polyp</tissue>
    </source>
</reference>
<name>A0A9X0CEH1_9CNID</name>
<dbReference type="PANTHER" id="PTHR10334">
    <property type="entry name" value="CYSTEINE-RICH SECRETORY PROTEIN-RELATED"/>
    <property type="match status" value="1"/>
</dbReference>
<feature type="region of interest" description="Disordered" evidence="1">
    <location>
        <begin position="604"/>
        <end position="635"/>
    </location>
</feature>
<feature type="compositionally biased region" description="Low complexity" evidence="1">
    <location>
        <begin position="694"/>
        <end position="704"/>
    </location>
</feature>
<evidence type="ECO:0000313" key="4">
    <source>
        <dbReference type="EMBL" id="KAJ7333715.1"/>
    </source>
</evidence>
<dbReference type="InterPro" id="IPR016187">
    <property type="entry name" value="CTDL_fold"/>
</dbReference>
<evidence type="ECO:0000256" key="2">
    <source>
        <dbReference type="SAM" id="SignalP"/>
    </source>
</evidence>
<organism evidence="4 5">
    <name type="scientific">Desmophyllum pertusum</name>
    <dbReference type="NCBI Taxonomy" id="174260"/>
    <lineage>
        <taxon>Eukaryota</taxon>
        <taxon>Metazoa</taxon>
        <taxon>Cnidaria</taxon>
        <taxon>Anthozoa</taxon>
        <taxon>Hexacorallia</taxon>
        <taxon>Scleractinia</taxon>
        <taxon>Caryophylliina</taxon>
        <taxon>Caryophylliidae</taxon>
        <taxon>Desmophyllum</taxon>
    </lineage>
</organism>
<feature type="compositionally biased region" description="Pro residues" evidence="1">
    <location>
        <begin position="605"/>
        <end position="614"/>
    </location>
</feature>
<comment type="caution">
    <text evidence="4">The sequence shown here is derived from an EMBL/GenBank/DDBJ whole genome shotgun (WGS) entry which is preliminary data.</text>
</comment>
<dbReference type="SMART" id="SM00198">
    <property type="entry name" value="SCP"/>
    <property type="match status" value="1"/>
</dbReference>
<dbReference type="PRINTS" id="PR01217">
    <property type="entry name" value="PRICHEXTENSN"/>
</dbReference>
<feature type="chain" id="PRO_5040749660" description="SCP domain-containing protein" evidence="2">
    <location>
        <begin position="20"/>
        <end position="908"/>
    </location>
</feature>
<dbReference type="SUPFAM" id="SSF56436">
    <property type="entry name" value="C-type lectin-like"/>
    <property type="match status" value="1"/>
</dbReference>
<evidence type="ECO:0000256" key="1">
    <source>
        <dbReference type="SAM" id="MobiDB-lite"/>
    </source>
</evidence>
<keyword evidence="5" id="KW-1185">Reference proteome</keyword>
<dbReference type="InterPro" id="IPR001283">
    <property type="entry name" value="CRISP-related"/>
</dbReference>
<feature type="signal peptide" evidence="2">
    <location>
        <begin position="1"/>
        <end position="19"/>
    </location>
</feature>
<dbReference type="InterPro" id="IPR035940">
    <property type="entry name" value="CAP_sf"/>
</dbReference>
<dbReference type="Proteomes" id="UP001163046">
    <property type="component" value="Unassembled WGS sequence"/>
</dbReference>
<evidence type="ECO:0000259" key="3">
    <source>
        <dbReference type="SMART" id="SM00198"/>
    </source>
</evidence>
<dbReference type="CDD" id="cd05382">
    <property type="entry name" value="CAP_GAPR1-like"/>
    <property type="match status" value="1"/>
</dbReference>
<dbReference type="InterPro" id="IPR034113">
    <property type="entry name" value="SCP_GAPR1-like"/>
</dbReference>
<gene>
    <name evidence="4" type="ORF">OS493_015798</name>
</gene>
<dbReference type="SUPFAM" id="SSF55797">
    <property type="entry name" value="PR-1-like"/>
    <property type="match status" value="1"/>
</dbReference>
<feature type="compositionally biased region" description="Basic and acidic residues" evidence="1">
    <location>
        <begin position="653"/>
        <end position="668"/>
    </location>
</feature>
<dbReference type="AlphaFoldDB" id="A0A9X0CEH1"/>
<dbReference type="InterPro" id="IPR014044">
    <property type="entry name" value="CAP_dom"/>
</dbReference>
<feature type="compositionally biased region" description="Basic and acidic residues" evidence="1">
    <location>
        <begin position="714"/>
        <end position="733"/>
    </location>
</feature>
<feature type="compositionally biased region" description="Pro residues" evidence="1">
    <location>
        <begin position="512"/>
        <end position="524"/>
    </location>
</feature>
<feature type="compositionally biased region" description="Low complexity" evidence="1">
    <location>
        <begin position="525"/>
        <end position="546"/>
    </location>
</feature>
<sequence length="908" mass="102460">MFLQTCFGTFFVFLATVKAGDGLVTAAASPDPNVESFLEKELQMVNKYRLMHATAPLRLSLELTNKAELWATELANQDEEKIDVNSKYGQNIFSTKETKDVISKSVQSWYNQIRHFDFHSAKGSVKSDDFSQLVWVGSEEIGVGKAKSASGKTYIVALFNPRGNVDGNFLRNVLPVTGSGVGKRGPSKCPDGYKLYNNVCYKYFSGPVNWTSGGVSDAWIGISDLNNHGVHDMVGWHSVSIHELGLLPEEFSWQKMRRHLYKRQLEVQSMRWIERVRFASDPFEALQNTWYSSVTKVNYGPTTFTSRESPRLQALSRHIQEAFLAVYGDFDWFEQVSLDHFSKGKEDKILAHVKLRFTPDDDSPADPIQLLRDAIQGSNAPGKRSVITGTLHGEKVQLVNATMIVEDQTPGTCPNYCVTSQCMPTACSPWCCDPFGKQFFQNSYGAQQPQLAQQPGYNLAQPLYNGPNQMPAYPRPQQGQFQYRPQQQPQYPQQQPQYPVQPRPQPYQYGIQPPPQPYQFPGPPRQQQFPIPMRPQQYQYRPQTPAQTPPQTPPQGYQNPFRPPPQPYQYPVQPFIFPAQPQQNRFQVPRPQTIPSLQYLLLPRQPQPQHPAPQPYQAIPRPIYPPQPWPQYALPQQMMPQPVPQFLQVNQNTKDKQKPQGSKEEPGHAKSPVQLQGVTFTYPYQLPPQPMPMNMPQQYGYQPPVQHPKHQQSHGKEKGKESEKESEKSHEKLPQVAVPQPGYPFMGFPQQPYTPYPNPALAPQTAWKVRIYRPVLTIPRSPPPPVFNPGYPVPNVQQPGYQPYPIPAQPYRPPPASLQPAAPGLLPLGQGHTQPQPAIPPPAGYPMQPSMPVNPYRQLYPYSFPPAAQIPPSAPIAVQKLLQPQTCAAPCPDYCAPACNKSCCQDRK</sequence>
<dbReference type="EMBL" id="MU827785">
    <property type="protein sequence ID" value="KAJ7333715.1"/>
    <property type="molecule type" value="Genomic_DNA"/>
</dbReference>
<proteinExistence type="predicted"/>